<sequence>MALSGSGRGTAVLCAAVVLFASAATPAAALPAMYSPLAVPASPEIPSPEDIAAAKASESATADEVTRIEGILADAATSQQAAFAVAMQANNSYSEALVELQQRTEAASVASAKAASAREQQDKTRKQVGQLAGDLYRNGGLNPTLGTLASGGESMQQAATLEALSASRSRAFDAADAAATAYRSLTAAADDATKAAADAATTAEQRKSEAEQANAAQVKAVSDAKAQRTVLVDQLAQLRNTTAALESARVDALDRQREEARLAALSAAADKAAQDKATQDTAAQNQGARNQASPQTNSGQAAAPAAPAPAAPAQAAPPAPAPAAPAPADPAPAPAAPAPVAPAPAPAPPADPAPAPAPPAPAPVAPAPAPAPAPSTGSGTYDVAISVALGKVGAPYYYQWGGTGVYGFDCSGLVQNAFAAAGTYLPRTASQQYAAAPVHVPISQARRGDLLVWGSAPNFYHVAIYLGNGQVVQALNPQEGITVSSISSMVGMDLYPYAARY</sequence>
<reference evidence="8 9" key="1">
    <citation type="submission" date="2023-07" db="EMBL/GenBank/DDBJ databases">
        <title>Sorghum-associated microbial communities from plants grown in Nebraska, USA.</title>
        <authorList>
            <person name="Schachtman D."/>
        </authorList>
    </citation>
    <scope>NUCLEOTIDE SEQUENCE [LARGE SCALE GENOMIC DNA]</scope>
    <source>
        <strain evidence="8 9">CC222</strain>
    </source>
</reference>
<feature type="chain" id="PRO_5045645290" evidence="6">
    <location>
        <begin position="24"/>
        <end position="501"/>
    </location>
</feature>
<proteinExistence type="inferred from homology"/>
<dbReference type="PANTHER" id="PTHR47053">
    <property type="entry name" value="MUREIN DD-ENDOPEPTIDASE MEPH-RELATED"/>
    <property type="match status" value="1"/>
</dbReference>
<dbReference type="Proteomes" id="UP001226577">
    <property type="component" value="Unassembled WGS sequence"/>
</dbReference>
<keyword evidence="9" id="KW-1185">Reference proteome</keyword>
<dbReference type="Pfam" id="PF00877">
    <property type="entry name" value="NLPC_P60"/>
    <property type="match status" value="1"/>
</dbReference>
<evidence type="ECO:0000256" key="1">
    <source>
        <dbReference type="ARBA" id="ARBA00007074"/>
    </source>
</evidence>
<keyword evidence="6" id="KW-0732">Signal</keyword>
<gene>
    <name evidence="8" type="ORF">J2X98_002131</name>
</gene>
<feature type="domain" description="NlpC/P60" evidence="7">
    <location>
        <begin position="378"/>
        <end position="501"/>
    </location>
</feature>
<protein>
    <submittedName>
        <fullName evidence="8">Cell wall-associated NlpC family hydrolase</fullName>
    </submittedName>
</protein>
<evidence type="ECO:0000256" key="2">
    <source>
        <dbReference type="ARBA" id="ARBA00022670"/>
    </source>
</evidence>
<dbReference type="SUPFAM" id="SSF54001">
    <property type="entry name" value="Cysteine proteinases"/>
    <property type="match status" value="1"/>
</dbReference>
<evidence type="ECO:0000256" key="3">
    <source>
        <dbReference type="ARBA" id="ARBA00022801"/>
    </source>
</evidence>
<dbReference type="InterPro" id="IPR000064">
    <property type="entry name" value="NLP_P60_dom"/>
</dbReference>
<dbReference type="PROSITE" id="PS51935">
    <property type="entry name" value="NLPC_P60"/>
    <property type="match status" value="1"/>
</dbReference>
<evidence type="ECO:0000256" key="4">
    <source>
        <dbReference type="ARBA" id="ARBA00022807"/>
    </source>
</evidence>
<evidence type="ECO:0000313" key="8">
    <source>
        <dbReference type="EMBL" id="MDP9888543.1"/>
    </source>
</evidence>
<dbReference type="InterPro" id="IPR038765">
    <property type="entry name" value="Papain-like_cys_pep_sf"/>
</dbReference>
<dbReference type="GO" id="GO:0016787">
    <property type="term" value="F:hydrolase activity"/>
    <property type="evidence" value="ECO:0007669"/>
    <property type="project" value="UniProtKB-KW"/>
</dbReference>
<keyword evidence="2" id="KW-0645">Protease</keyword>
<accession>A0ABT9RTG7</accession>
<evidence type="ECO:0000259" key="7">
    <source>
        <dbReference type="PROSITE" id="PS51935"/>
    </source>
</evidence>
<keyword evidence="4" id="KW-0788">Thiol protease</keyword>
<dbReference type="RefSeq" id="WP_307307634.1">
    <property type="nucleotide sequence ID" value="NZ_JAUSRE010000009.1"/>
</dbReference>
<dbReference type="PANTHER" id="PTHR47053:SF1">
    <property type="entry name" value="MUREIN DD-ENDOPEPTIDASE MEPH-RELATED"/>
    <property type="match status" value="1"/>
</dbReference>
<keyword evidence="3 8" id="KW-0378">Hydrolase</keyword>
<evidence type="ECO:0000256" key="6">
    <source>
        <dbReference type="SAM" id="SignalP"/>
    </source>
</evidence>
<organism evidence="8 9">
    <name type="scientific">Pseudarthrobacter enclensis</name>
    <dbReference type="NCBI Taxonomy" id="993070"/>
    <lineage>
        <taxon>Bacteria</taxon>
        <taxon>Bacillati</taxon>
        <taxon>Actinomycetota</taxon>
        <taxon>Actinomycetes</taxon>
        <taxon>Micrococcales</taxon>
        <taxon>Micrococcaceae</taxon>
        <taxon>Pseudarthrobacter</taxon>
    </lineage>
</organism>
<feature type="compositionally biased region" description="Polar residues" evidence="5">
    <location>
        <begin position="285"/>
        <end position="299"/>
    </location>
</feature>
<comment type="caution">
    <text evidence="8">The sequence shown here is derived from an EMBL/GenBank/DDBJ whole genome shotgun (WGS) entry which is preliminary data.</text>
</comment>
<feature type="signal peptide" evidence="6">
    <location>
        <begin position="1"/>
        <end position="23"/>
    </location>
</feature>
<dbReference type="InterPro" id="IPR051202">
    <property type="entry name" value="Peptidase_C40"/>
</dbReference>
<feature type="compositionally biased region" description="Pro residues" evidence="5">
    <location>
        <begin position="306"/>
        <end position="373"/>
    </location>
</feature>
<dbReference type="Gene3D" id="3.90.1720.10">
    <property type="entry name" value="endopeptidase domain like (from Nostoc punctiforme)"/>
    <property type="match status" value="1"/>
</dbReference>
<evidence type="ECO:0000313" key="9">
    <source>
        <dbReference type="Proteomes" id="UP001226577"/>
    </source>
</evidence>
<comment type="similarity">
    <text evidence="1">Belongs to the peptidase C40 family.</text>
</comment>
<dbReference type="EMBL" id="JAUSRE010000009">
    <property type="protein sequence ID" value="MDP9888543.1"/>
    <property type="molecule type" value="Genomic_DNA"/>
</dbReference>
<feature type="region of interest" description="Disordered" evidence="5">
    <location>
        <begin position="271"/>
        <end position="377"/>
    </location>
</feature>
<name>A0ABT9RTG7_9MICC</name>
<evidence type="ECO:0000256" key="5">
    <source>
        <dbReference type="SAM" id="MobiDB-lite"/>
    </source>
</evidence>